<keyword evidence="2" id="KW-0217">Developmental protein</keyword>
<keyword evidence="6" id="KW-0804">Transcription</keyword>
<dbReference type="SMART" id="SM00355">
    <property type="entry name" value="ZnF_C2H2"/>
    <property type="match status" value="2"/>
</dbReference>
<evidence type="ECO:0000256" key="8">
    <source>
        <dbReference type="ARBA" id="ARBA00037382"/>
    </source>
</evidence>
<dbReference type="PANTHER" id="PTHR23110">
    <property type="entry name" value="BTB DOMAIN TRANSCRIPTION FACTOR"/>
    <property type="match status" value="1"/>
</dbReference>
<dbReference type="Pfam" id="PF00651">
    <property type="entry name" value="BTB"/>
    <property type="match status" value="1"/>
</dbReference>
<feature type="compositionally biased region" description="Polar residues" evidence="10">
    <location>
        <begin position="516"/>
        <end position="533"/>
    </location>
</feature>
<feature type="compositionally biased region" description="Polar residues" evidence="10">
    <location>
        <begin position="373"/>
        <end position="386"/>
    </location>
</feature>
<reference evidence="14 15" key="1">
    <citation type="submission" date="2025-05" db="UniProtKB">
        <authorList>
            <consortium name="RefSeq"/>
        </authorList>
    </citation>
    <scope>IDENTIFICATION</scope>
    <source>
        <tissue evidence="14 15">Adult</tissue>
    </source>
</reference>
<evidence type="ECO:0000313" key="15">
    <source>
        <dbReference type="RefSeq" id="XP_049308323.1"/>
    </source>
</evidence>
<keyword evidence="4" id="KW-0524">Neurogenesis</keyword>
<dbReference type="InterPro" id="IPR036236">
    <property type="entry name" value="Znf_C2H2_sf"/>
</dbReference>
<evidence type="ECO:0000259" key="11">
    <source>
        <dbReference type="PROSITE" id="PS50097"/>
    </source>
</evidence>
<dbReference type="PANTHER" id="PTHR23110:SF111">
    <property type="entry name" value="LONGITUDINALS LACKING PROTEIN, ISOFORMS F_I_K_T"/>
    <property type="match status" value="1"/>
</dbReference>
<dbReference type="PROSITE" id="PS50157">
    <property type="entry name" value="ZINC_FINGER_C2H2_2"/>
    <property type="match status" value="2"/>
</dbReference>
<evidence type="ECO:0000313" key="13">
    <source>
        <dbReference type="Proteomes" id="UP001652620"/>
    </source>
</evidence>
<gene>
    <name evidence="14 15 16 17" type="primary">LOC105228910</name>
</gene>
<feature type="domain" description="BTB" evidence="11">
    <location>
        <begin position="32"/>
        <end position="97"/>
    </location>
</feature>
<dbReference type="CDD" id="cd18315">
    <property type="entry name" value="BTB_POZ_BAB-like"/>
    <property type="match status" value="1"/>
</dbReference>
<dbReference type="RefSeq" id="XP_049308323.1">
    <property type="nucleotide sequence ID" value="XM_049452366.1"/>
</dbReference>
<feature type="region of interest" description="Disordered" evidence="10">
    <location>
        <begin position="312"/>
        <end position="335"/>
    </location>
</feature>
<dbReference type="RefSeq" id="XP_049308324.1">
    <property type="nucleotide sequence ID" value="XM_049452367.1"/>
</dbReference>
<dbReference type="InterPro" id="IPR000210">
    <property type="entry name" value="BTB/POZ_dom"/>
</dbReference>
<feature type="compositionally biased region" description="Low complexity" evidence="10">
    <location>
        <begin position="173"/>
        <end position="182"/>
    </location>
</feature>
<evidence type="ECO:0000256" key="3">
    <source>
        <dbReference type="ARBA" id="ARBA00022782"/>
    </source>
</evidence>
<evidence type="ECO:0000313" key="14">
    <source>
        <dbReference type="RefSeq" id="XP_049308322.1"/>
    </source>
</evidence>
<dbReference type="InterPro" id="IPR051095">
    <property type="entry name" value="Dros_DevTransReg"/>
</dbReference>
<feature type="region of interest" description="Disordered" evidence="10">
    <location>
        <begin position="366"/>
        <end position="390"/>
    </location>
</feature>
<name>A0ABM3JGG2_BACDO</name>
<evidence type="ECO:0000256" key="9">
    <source>
        <dbReference type="PROSITE-ProRule" id="PRU00042"/>
    </source>
</evidence>
<organism evidence="13 14">
    <name type="scientific">Bactrocera dorsalis</name>
    <name type="common">Oriental fruit fly</name>
    <name type="synonym">Dacus dorsalis</name>
    <dbReference type="NCBI Taxonomy" id="27457"/>
    <lineage>
        <taxon>Eukaryota</taxon>
        <taxon>Metazoa</taxon>
        <taxon>Ecdysozoa</taxon>
        <taxon>Arthropoda</taxon>
        <taxon>Hexapoda</taxon>
        <taxon>Insecta</taxon>
        <taxon>Pterygota</taxon>
        <taxon>Neoptera</taxon>
        <taxon>Endopterygota</taxon>
        <taxon>Diptera</taxon>
        <taxon>Brachycera</taxon>
        <taxon>Muscomorpha</taxon>
        <taxon>Tephritoidea</taxon>
        <taxon>Tephritidae</taxon>
        <taxon>Bactrocera</taxon>
        <taxon>Bactrocera</taxon>
    </lineage>
</organism>
<dbReference type="InterPro" id="IPR011333">
    <property type="entry name" value="SKP1/BTB/POZ_sf"/>
</dbReference>
<evidence type="ECO:0000256" key="1">
    <source>
        <dbReference type="ARBA" id="ARBA00004123"/>
    </source>
</evidence>
<dbReference type="Gene3D" id="3.30.710.10">
    <property type="entry name" value="Potassium Channel Kv1.1, Chain A"/>
    <property type="match status" value="1"/>
</dbReference>
<feature type="region of interest" description="Disordered" evidence="10">
    <location>
        <begin position="970"/>
        <end position="996"/>
    </location>
</feature>
<proteinExistence type="predicted"/>
<comment type="subcellular location">
    <subcellularLocation>
        <location evidence="1">Nucleus</location>
    </subcellularLocation>
</comment>
<dbReference type="RefSeq" id="XP_049308322.1">
    <property type="nucleotide sequence ID" value="XM_049452365.1"/>
</dbReference>
<evidence type="ECO:0000256" key="5">
    <source>
        <dbReference type="ARBA" id="ARBA00023015"/>
    </source>
</evidence>
<evidence type="ECO:0000256" key="4">
    <source>
        <dbReference type="ARBA" id="ARBA00022902"/>
    </source>
</evidence>
<feature type="region of interest" description="Disordered" evidence="10">
    <location>
        <begin position="405"/>
        <end position="433"/>
    </location>
</feature>
<evidence type="ECO:0000256" key="7">
    <source>
        <dbReference type="ARBA" id="ARBA00023242"/>
    </source>
</evidence>
<feature type="compositionally biased region" description="Low complexity" evidence="10">
    <location>
        <begin position="891"/>
        <end position="904"/>
    </location>
</feature>
<feature type="domain" description="C2H2-type" evidence="12">
    <location>
        <begin position="909"/>
        <end position="936"/>
    </location>
</feature>
<feature type="compositionally biased region" description="Low complexity" evidence="10">
    <location>
        <begin position="205"/>
        <end position="225"/>
    </location>
</feature>
<keyword evidence="5" id="KW-0805">Transcription regulation</keyword>
<feature type="compositionally biased region" description="Acidic residues" evidence="10">
    <location>
        <begin position="798"/>
        <end position="807"/>
    </location>
</feature>
<keyword evidence="3" id="KW-0221">Differentiation</keyword>
<protein>
    <submittedName>
        <fullName evidence="14 15">Longitudinals lacking protein isoform X1</fullName>
    </submittedName>
</protein>
<evidence type="ECO:0000313" key="17">
    <source>
        <dbReference type="RefSeq" id="XP_049308325.1"/>
    </source>
</evidence>
<evidence type="ECO:0000313" key="16">
    <source>
        <dbReference type="RefSeq" id="XP_049308324.1"/>
    </source>
</evidence>
<keyword evidence="13" id="KW-1185">Reference proteome</keyword>
<dbReference type="Proteomes" id="UP001652620">
    <property type="component" value="Chromosome 3"/>
</dbReference>
<feature type="region of interest" description="Disordered" evidence="10">
    <location>
        <begin position="115"/>
        <end position="228"/>
    </location>
</feature>
<dbReference type="SMART" id="SM00225">
    <property type="entry name" value="BTB"/>
    <property type="match status" value="1"/>
</dbReference>
<dbReference type="GeneID" id="105228910"/>
<keyword evidence="7" id="KW-0539">Nucleus</keyword>
<feature type="region of interest" description="Disordered" evidence="10">
    <location>
        <begin position="516"/>
        <end position="539"/>
    </location>
</feature>
<keyword evidence="9" id="KW-0479">Metal-binding</keyword>
<feature type="compositionally biased region" description="Basic and acidic residues" evidence="10">
    <location>
        <begin position="407"/>
        <end position="425"/>
    </location>
</feature>
<keyword evidence="9" id="KW-0863">Zinc-finger</keyword>
<feature type="region of interest" description="Disordered" evidence="10">
    <location>
        <begin position="786"/>
        <end position="810"/>
    </location>
</feature>
<feature type="region of interest" description="Disordered" evidence="10">
    <location>
        <begin position="885"/>
        <end position="905"/>
    </location>
</feature>
<evidence type="ECO:0000256" key="2">
    <source>
        <dbReference type="ARBA" id="ARBA00022473"/>
    </source>
</evidence>
<dbReference type="PROSITE" id="PS50097">
    <property type="entry name" value="BTB"/>
    <property type="match status" value="1"/>
</dbReference>
<dbReference type="Gene3D" id="3.30.160.60">
    <property type="entry name" value="Classic Zinc Finger"/>
    <property type="match status" value="1"/>
</dbReference>
<evidence type="ECO:0000259" key="12">
    <source>
        <dbReference type="PROSITE" id="PS50157"/>
    </source>
</evidence>
<comment type="function">
    <text evidence="8">Putative transcription factor required for axon growth and guidance in the central and peripheral nervous systems. Repels CNS axons away from the midline by promoting the expression of the midline repellent sli and its receptor robo.</text>
</comment>
<keyword evidence="9" id="KW-0862">Zinc</keyword>
<dbReference type="SUPFAM" id="SSF57667">
    <property type="entry name" value="beta-beta-alpha zinc fingers"/>
    <property type="match status" value="1"/>
</dbReference>
<dbReference type="RefSeq" id="XP_049308325.1">
    <property type="nucleotide sequence ID" value="XM_049452368.1"/>
</dbReference>
<evidence type="ECO:0000256" key="6">
    <source>
        <dbReference type="ARBA" id="ARBA00023163"/>
    </source>
</evidence>
<accession>A0ABM3JGG2</accession>
<dbReference type="InterPro" id="IPR013087">
    <property type="entry name" value="Znf_C2H2_type"/>
</dbReference>
<evidence type="ECO:0000256" key="10">
    <source>
        <dbReference type="SAM" id="MobiDB-lite"/>
    </source>
</evidence>
<sequence length="1003" mass="107700">MEDDQQFCLRWNNHQSTLISVFDTLLENQTLVDCTLAAEGKFLKAHKVVLSACSPFFATLLQQQYDKHPIFILKDVKYQELRAMMDYMYRGEVNISQDQLAALLKAAESLQIKGLSDNRSGSTPKTEQHRGLNVPGSGSSIGGGGKLSGYTLEQTQSKRPRVGPSPMETADISGSREGSSSPSRRRRKVRRRSVENAMSADIHDNSNSSQINQSSLQPQQQQQPQTNASLTGVGALAAATSSLPVSASALSTGSSGVLAATGSIVSTQGTTQQMTTNITKKTESVKGASDAMNSENIPTVGVVGTGDEQNVEHLKSEKSNHKQKSSAPGVAGKETAEMVIEPKSEYEEEGNEETVEDLTLDDEEMGMDDLDQNAGTSQAGEGSSQGYAPWQHDRSQDELLLAPQEAQQRDPQDFSRKPAQPHKENTSPQGVLIQKSCQRSILNTHGAKRLNVRNASTSASAAMPPETATGLVPGLSPQMQAERVTMPANLSRKNMSMTDVSDMLINLYKANVANAPKNQQTAAPKFRQTSPTSAEGHEPSSIAAIATKGAAAAVNEPKNLQNDEMLFAAKEEQQQQQQQQKMAVPSENNGTVEHAAFHQATDNANIMQATNTNADNNLYGFAAGTMPPLNAIPTSVVVTPNGEPLDIKPVINPTTGQVMPMLPNAGLGVGSSVIKPVPTLTDAQIPSLAPLSSALERANALNSQNNGSPAGVMPAGCDVLPPAAVLAAALLRDGYNNFQQQLRTQELLKMNGPVNANNGNVGDANAANTFSSKILENFLRQRRLKSESAAENTANEMDAGDGDDEDDSRYNGFEDIHLVEGTKPTYNSSSMPGVYQPSGASSSSPHLTASNTDYMSDDSQKFMFGAHSQAFRHLEYTLGVENGANSFGATSSQEGGNNENSNEGPEPIYECRHCGKKYRWKSTLRRHENVECGGKEPSHQCPYCPYKSKQRGNLGVHVRKHHSDLPQLASKRRSKYSNKLDGGNISANASDDSSSKLIIDCSK</sequence>
<feature type="domain" description="C2H2-type" evidence="12">
    <location>
        <begin position="939"/>
        <end position="966"/>
    </location>
</feature>
<dbReference type="SUPFAM" id="SSF54695">
    <property type="entry name" value="POZ domain"/>
    <property type="match status" value="1"/>
</dbReference>